<name>A0A5R9F5X0_9BACL</name>
<dbReference type="InterPro" id="IPR029058">
    <property type="entry name" value="AB_hydrolase_fold"/>
</dbReference>
<dbReference type="SUPFAM" id="SSF53474">
    <property type="entry name" value="alpha/beta-Hydrolases"/>
    <property type="match status" value="1"/>
</dbReference>
<proteinExistence type="predicted"/>
<dbReference type="PANTHER" id="PTHR48098:SF3">
    <property type="entry name" value="IRON(III) ENTEROBACTIN ESTERASE"/>
    <property type="match status" value="1"/>
</dbReference>
<evidence type="ECO:0000313" key="1">
    <source>
        <dbReference type="EMBL" id="TLS37780.1"/>
    </source>
</evidence>
<accession>A0A5R9F5X0</accession>
<dbReference type="OrthoDB" id="9803578at2"/>
<protein>
    <submittedName>
        <fullName evidence="1">Esterase family protein</fullName>
    </submittedName>
</protein>
<organism evidence="1 2">
    <name type="scientific">Exobacillus caeni</name>
    <dbReference type="NCBI Taxonomy" id="2574798"/>
    <lineage>
        <taxon>Bacteria</taxon>
        <taxon>Bacillati</taxon>
        <taxon>Bacillota</taxon>
        <taxon>Bacilli</taxon>
        <taxon>Bacillales</taxon>
        <taxon>Guptibacillaceae</taxon>
        <taxon>Exobacillus</taxon>
    </lineage>
</organism>
<dbReference type="EMBL" id="SWLG01000005">
    <property type="protein sequence ID" value="TLS37780.1"/>
    <property type="molecule type" value="Genomic_DNA"/>
</dbReference>
<gene>
    <name evidence="1" type="ORF">FCL54_08130</name>
</gene>
<dbReference type="AlphaFoldDB" id="A0A5R9F5X0"/>
<dbReference type="Proteomes" id="UP000308230">
    <property type="component" value="Unassembled WGS sequence"/>
</dbReference>
<sequence>MKNRGSIEERKIYSGILDEEITLMIYYPYNYSTLYKYSLLIAHDGSDYFKFGRMARTMDELLEGEEIEDLIVVGIPYNSVEERKEKYHPDGKKQGDFMRFLANELSPYLDEQFPTYHLGSSRAMIGDSLAATISLTTALQYPRTFGKVLLQSPFVNEEIIQMVEDFNSPELLSIYHVAGTEETDVKTTDGTTKDFITPNRELNKVLGERGFDYFYEEFEGDHTWKYWQKDLKRALKMMFKK</sequence>
<reference evidence="1 2" key="1">
    <citation type="submission" date="2019-04" db="EMBL/GenBank/DDBJ databases">
        <title>Bacillus caeni sp. nov., a bacterium isolated from mangrove sediment.</title>
        <authorList>
            <person name="Huang H."/>
            <person name="Mo K."/>
            <person name="Hu Y."/>
        </authorList>
    </citation>
    <scope>NUCLEOTIDE SEQUENCE [LARGE SCALE GENOMIC DNA]</scope>
    <source>
        <strain evidence="1 2">HB172195</strain>
    </source>
</reference>
<evidence type="ECO:0000313" key="2">
    <source>
        <dbReference type="Proteomes" id="UP000308230"/>
    </source>
</evidence>
<dbReference type="RefSeq" id="WP_138125191.1">
    <property type="nucleotide sequence ID" value="NZ_SWLG01000005.1"/>
</dbReference>
<comment type="caution">
    <text evidence="1">The sequence shown here is derived from an EMBL/GenBank/DDBJ whole genome shotgun (WGS) entry which is preliminary data.</text>
</comment>
<dbReference type="InterPro" id="IPR050583">
    <property type="entry name" value="Mycobacterial_A85_antigen"/>
</dbReference>
<dbReference type="Pfam" id="PF00756">
    <property type="entry name" value="Esterase"/>
    <property type="match status" value="1"/>
</dbReference>
<keyword evidence="2" id="KW-1185">Reference proteome</keyword>
<dbReference type="Gene3D" id="3.40.50.1820">
    <property type="entry name" value="alpha/beta hydrolase"/>
    <property type="match status" value="1"/>
</dbReference>
<dbReference type="PANTHER" id="PTHR48098">
    <property type="entry name" value="ENTEROCHELIN ESTERASE-RELATED"/>
    <property type="match status" value="1"/>
</dbReference>
<dbReference type="InterPro" id="IPR000801">
    <property type="entry name" value="Esterase-like"/>
</dbReference>